<evidence type="ECO:0000313" key="2">
    <source>
        <dbReference type="Proteomes" id="UP000622547"/>
    </source>
</evidence>
<evidence type="ECO:0000313" key="1">
    <source>
        <dbReference type="EMBL" id="GII35562.1"/>
    </source>
</evidence>
<dbReference type="Proteomes" id="UP000622547">
    <property type="component" value="Unassembled WGS sequence"/>
</dbReference>
<keyword evidence="2" id="KW-1185">Reference proteome</keyword>
<sequence length="188" mass="20990">MTAAWWFGAFTDHGRFHRVDACPLMPPDTLRHLVWDPVPDRDGESHPPRTLLGLGGGDLTAVCKWSSLIAGRDAPFRTVRVYAETRTADPPYQGATQRARELFATWRRGAGPQSGARDEPGLAEEGFSLVDHMSIQIVFARTDIYDIHAKFRTSNLMVDLSARTHTRPSAELRAQLVATARQIADRLR</sequence>
<dbReference type="EMBL" id="BOOP01000002">
    <property type="protein sequence ID" value="GII35562.1"/>
    <property type="molecule type" value="Genomic_DNA"/>
</dbReference>
<reference evidence="1 2" key="1">
    <citation type="submission" date="2021-01" db="EMBL/GenBank/DDBJ databases">
        <title>Whole genome shotgun sequence of Planotetraspora phitsanulokensis NBRC 104273.</title>
        <authorList>
            <person name="Komaki H."/>
            <person name="Tamura T."/>
        </authorList>
    </citation>
    <scope>NUCLEOTIDE SEQUENCE [LARGE SCALE GENOMIC DNA]</scope>
    <source>
        <strain evidence="1 2">NBRC 104273</strain>
    </source>
</reference>
<protein>
    <submittedName>
        <fullName evidence="1">Uncharacterized protein</fullName>
    </submittedName>
</protein>
<accession>A0A8J3U239</accession>
<gene>
    <name evidence="1" type="ORF">Pph01_05650</name>
</gene>
<proteinExistence type="predicted"/>
<comment type="caution">
    <text evidence="1">The sequence shown here is derived from an EMBL/GenBank/DDBJ whole genome shotgun (WGS) entry which is preliminary data.</text>
</comment>
<name>A0A8J3U239_9ACTN</name>
<dbReference type="AlphaFoldDB" id="A0A8J3U239"/>
<organism evidence="1 2">
    <name type="scientific">Planotetraspora phitsanulokensis</name>
    <dbReference type="NCBI Taxonomy" id="575192"/>
    <lineage>
        <taxon>Bacteria</taxon>
        <taxon>Bacillati</taxon>
        <taxon>Actinomycetota</taxon>
        <taxon>Actinomycetes</taxon>
        <taxon>Streptosporangiales</taxon>
        <taxon>Streptosporangiaceae</taxon>
        <taxon>Planotetraspora</taxon>
    </lineage>
</organism>